<keyword evidence="8" id="KW-1185">Reference proteome</keyword>
<reference evidence="7" key="1">
    <citation type="submission" date="2020-09" db="EMBL/GenBank/DDBJ databases">
        <title>A novel bacterium of genus Neiella, isolated from South China Sea.</title>
        <authorList>
            <person name="Huang H."/>
            <person name="Mo K."/>
            <person name="Hu Y."/>
        </authorList>
    </citation>
    <scope>NUCLEOTIDE SEQUENCE</scope>
    <source>
        <strain evidence="7">HB171785</strain>
    </source>
</reference>
<evidence type="ECO:0000259" key="4">
    <source>
        <dbReference type="Pfam" id="PF10566"/>
    </source>
</evidence>
<evidence type="ECO:0000313" key="8">
    <source>
        <dbReference type="Proteomes" id="UP000638014"/>
    </source>
</evidence>
<dbReference type="InterPro" id="IPR029486">
    <property type="entry name" value="GH97_N"/>
</dbReference>
<feature type="domain" description="Glycosyl-hydrolase 97 C-terminal oligomerisation" evidence="6">
    <location>
        <begin position="559"/>
        <end position="645"/>
    </location>
</feature>
<dbReference type="InterPro" id="IPR017853">
    <property type="entry name" value="GH"/>
</dbReference>
<accession>A0A8J6QQ00</accession>
<dbReference type="Proteomes" id="UP000638014">
    <property type="component" value="Unassembled WGS sequence"/>
</dbReference>
<dbReference type="Pfam" id="PF14508">
    <property type="entry name" value="GH97_N"/>
    <property type="match status" value="1"/>
</dbReference>
<dbReference type="Pfam" id="PF14509">
    <property type="entry name" value="GH97_C"/>
    <property type="match status" value="1"/>
</dbReference>
<dbReference type="InterPro" id="IPR013780">
    <property type="entry name" value="Glyco_hydro_b"/>
</dbReference>
<dbReference type="AlphaFoldDB" id="A0A8J6QQ00"/>
<protein>
    <submittedName>
        <fullName evidence="7">Glycoside hydrolase family 97 catalytic domain-containing protein</fullName>
    </submittedName>
</protein>
<name>A0A8J6QQ00_9GAMM</name>
<feature type="signal peptide" evidence="3">
    <location>
        <begin position="1"/>
        <end position="22"/>
    </location>
</feature>
<gene>
    <name evidence="7" type="ORF">IC617_06125</name>
</gene>
<sequence length="656" mass="72780">MNWMVKVAALTATLIISGCASGPNTNVASYQLSSPDQRLAVELRLSPEQQLEYRVVADDQPVMAYSPLGLVAQSGQWQEQLSVMKVSPVSAVSDQYQLWTGKQTNVDYQANRLVLTLANPAGQQLQVNMQLANDGLAFRYQLAADNPHVYTIERELTALDLLPETRSWLQPKALARSGWADTNPSYEEDYLVDVDAKVAQTSANGWVYPALFRHNDQWLLISEAGIRSHYPATNLSSDGRGRFQLRFPDPRESVAPAFDTPLLSAQQPTPWRIIAVGSLDTIMASTLATDVAPAHQFSDTDFIEPGVAAWSWGLLKDESVNADTQRQFIDYAADMNWPYVLVDVDWHTRIGEQKLKQLIAHAAERDVRLWLWYNSSGDWNTTEYGPKSQLIARQQRRAQFAWLQQLGVAGVKIDFFPGDGASVMAYYQALLSDAAEFDLMVNFHGTTLPRGLQRAYPNLMTSEAVKGFEMITFFQPVADNEAVHATVLPFTRNVFDPMDFTPMTLGDIPNIERKTSNAFQLALPVIFTSGVQHLVATPEQMAAMPEFVKSYLRDLPGRWQQSQLLEGYPGKYISIARTSECASYIAGINALSEYKSFELNLAQFNPASATLIQQGEQFHDLTASQLSGASAVINVAPASGFVVILKSENSNDCKAN</sequence>
<evidence type="ECO:0000256" key="3">
    <source>
        <dbReference type="SAM" id="SignalP"/>
    </source>
</evidence>
<evidence type="ECO:0000259" key="6">
    <source>
        <dbReference type="Pfam" id="PF14509"/>
    </source>
</evidence>
<dbReference type="Gene3D" id="2.70.98.10">
    <property type="match status" value="1"/>
</dbReference>
<comment type="caution">
    <text evidence="7">The sequence shown here is derived from an EMBL/GenBank/DDBJ whole genome shotgun (WGS) entry which is preliminary data.</text>
</comment>
<dbReference type="Pfam" id="PF10566">
    <property type="entry name" value="Glyco_hydro_97"/>
    <property type="match status" value="1"/>
</dbReference>
<keyword evidence="2" id="KW-0326">Glycosidase</keyword>
<feature type="domain" description="Glycosyl-hydrolase 97 catalytic" evidence="4">
    <location>
        <begin position="311"/>
        <end position="465"/>
    </location>
</feature>
<dbReference type="EMBL" id="JACXAF010000006">
    <property type="protein sequence ID" value="MBD1389001.1"/>
    <property type="molecule type" value="Genomic_DNA"/>
</dbReference>
<dbReference type="InterPro" id="IPR052720">
    <property type="entry name" value="Glycosyl_hydrolase_97"/>
</dbReference>
<evidence type="ECO:0000259" key="5">
    <source>
        <dbReference type="Pfam" id="PF14508"/>
    </source>
</evidence>
<dbReference type="InterPro" id="IPR014718">
    <property type="entry name" value="GH-type_carb-bd"/>
</dbReference>
<dbReference type="InterPro" id="IPR029483">
    <property type="entry name" value="GH97_C"/>
</dbReference>
<feature type="chain" id="PRO_5035319754" evidence="3">
    <location>
        <begin position="23"/>
        <end position="656"/>
    </location>
</feature>
<dbReference type="Gene3D" id="2.60.40.1180">
    <property type="entry name" value="Golgi alpha-mannosidase II"/>
    <property type="match status" value="1"/>
</dbReference>
<proteinExistence type="predicted"/>
<organism evidence="7 8">
    <name type="scientific">Neiella litorisoli</name>
    <dbReference type="NCBI Taxonomy" id="2771431"/>
    <lineage>
        <taxon>Bacteria</taxon>
        <taxon>Pseudomonadati</taxon>
        <taxon>Pseudomonadota</taxon>
        <taxon>Gammaproteobacteria</taxon>
        <taxon>Alteromonadales</taxon>
        <taxon>Echinimonadaceae</taxon>
        <taxon>Neiella</taxon>
    </lineage>
</organism>
<dbReference type="Gene3D" id="3.20.20.70">
    <property type="entry name" value="Aldolase class I"/>
    <property type="match status" value="1"/>
</dbReference>
<dbReference type="GO" id="GO:0030246">
    <property type="term" value="F:carbohydrate binding"/>
    <property type="evidence" value="ECO:0007669"/>
    <property type="project" value="InterPro"/>
</dbReference>
<dbReference type="PANTHER" id="PTHR35803">
    <property type="entry name" value="GLUCAN 1,4-ALPHA-GLUCOSIDASE SUSB-RELATED"/>
    <property type="match status" value="1"/>
</dbReference>
<dbReference type="PROSITE" id="PS51257">
    <property type="entry name" value="PROKAR_LIPOPROTEIN"/>
    <property type="match status" value="1"/>
</dbReference>
<dbReference type="PANTHER" id="PTHR35803:SF2">
    <property type="entry name" value="RETAINING ALPHA-GALACTOSIDASE"/>
    <property type="match status" value="1"/>
</dbReference>
<evidence type="ECO:0000256" key="2">
    <source>
        <dbReference type="ARBA" id="ARBA00023295"/>
    </source>
</evidence>
<keyword evidence="1 7" id="KW-0378">Hydrolase</keyword>
<feature type="domain" description="Glycosyl-hydrolase 97 N-terminal" evidence="5">
    <location>
        <begin position="32"/>
        <end position="292"/>
    </location>
</feature>
<dbReference type="InterPro" id="IPR019563">
    <property type="entry name" value="GH97_catalytic"/>
</dbReference>
<evidence type="ECO:0000313" key="7">
    <source>
        <dbReference type="EMBL" id="MBD1389001.1"/>
    </source>
</evidence>
<dbReference type="GO" id="GO:0016798">
    <property type="term" value="F:hydrolase activity, acting on glycosyl bonds"/>
    <property type="evidence" value="ECO:0007669"/>
    <property type="project" value="UniProtKB-KW"/>
</dbReference>
<evidence type="ECO:0000256" key="1">
    <source>
        <dbReference type="ARBA" id="ARBA00022801"/>
    </source>
</evidence>
<keyword evidence="3" id="KW-0732">Signal</keyword>
<dbReference type="SUPFAM" id="SSF51445">
    <property type="entry name" value="(Trans)glycosidases"/>
    <property type="match status" value="1"/>
</dbReference>
<dbReference type="InterPro" id="IPR013785">
    <property type="entry name" value="Aldolase_TIM"/>
</dbReference>